<sequence>MGALLAAWLWLLLSLLPLEVLSRGVNQPDLHDSQRPSVTRTSKYPKSSPDTIVMPTVSNPSINHHIKQRRFLWRALMRKETGPTFPALLLDPSSHLLQKTAVPLRRSRGRRHASVGRGHGHLMRAGCILGTCQVQNLSHRLYQLIGQSGRENSSPVNPYSPHSYG</sequence>
<feature type="signal peptide" evidence="7">
    <location>
        <begin position="1"/>
        <end position="22"/>
    </location>
</feature>
<dbReference type="AlphaFoldDB" id="A0A3P8UZU4"/>
<dbReference type="InParanoid" id="A0A3P8UZU4"/>
<dbReference type="InterPro" id="IPR051665">
    <property type="entry name" value="Adrenomedullin-reg_peptide"/>
</dbReference>
<keyword evidence="9" id="KW-1185">Reference proteome</keyword>
<evidence type="ECO:0000256" key="2">
    <source>
        <dbReference type="ARBA" id="ARBA00010575"/>
    </source>
</evidence>
<evidence type="ECO:0000256" key="5">
    <source>
        <dbReference type="ARBA" id="ARBA00023157"/>
    </source>
</evidence>
<dbReference type="PANTHER" id="PTHR23414:SF2">
    <property type="entry name" value="PROTEIN ADM2"/>
    <property type="match status" value="1"/>
</dbReference>
<comment type="subcellular location">
    <subcellularLocation>
        <location evidence="1">Secreted</location>
    </subcellularLocation>
</comment>
<feature type="region of interest" description="Disordered" evidence="6">
    <location>
        <begin position="26"/>
        <end position="50"/>
    </location>
</feature>
<proteinExistence type="inferred from homology"/>
<name>A0A3P8UZU4_CYNSE</name>
<evidence type="ECO:0000256" key="4">
    <source>
        <dbReference type="ARBA" id="ARBA00022729"/>
    </source>
</evidence>
<comment type="similarity">
    <text evidence="2">Belongs to the adrenomedullin family.</text>
</comment>
<dbReference type="GO" id="GO:0010460">
    <property type="term" value="P:positive regulation of heart rate"/>
    <property type="evidence" value="ECO:0007669"/>
    <property type="project" value="TreeGrafter"/>
</dbReference>
<dbReference type="GO" id="GO:0003073">
    <property type="term" value="P:regulation of systemic arterial blood pressure"/>
    <property type="evidence" value="ECO:0007669"/>
    <property type="project" value="TreeGrafter"/>
</dbReference>
<protein>
    <submittedName>
        <fullName evidence="8">Adrenomedullin 2</fullName>
    </submittedName>
</protein>
<dbReference type="Ensembl" id="ENSCSET00000006358.1">
    <property type="protein sequence ID" value="ENSCSEP00000006286.1"/>
    <property type="gene ID" value="ENSCSEG00000004066.1"/>
</dbReference>
<keyword evidence="3" id="KW-0964">Secreted</keyword>
<reference evidence="8" key="3">
    <citation type="submission" date="2025-09" db="UniProtKB">
        <authorList>
            <consortium name="Ensembl"/>
        </authorList>
    </citation>
    <scope>IDENTIFICATION</scope>
</reference>
<keyword evidence="5" id="KW-1015">Disulfide bond</keyword>
<organism evidence="8 9">
    <name type="scientific">Cynoglossus semilaevis</name>
    <name type="common">Tongue sole</name>
    <dbReference type="NCBI Taxonomy" id="244447"/>
    <lineage>
        <taxon>Eukaryota</taxon>
        <taxon>Metazoa</taxon>
        <taxon>Chordata</taxon>
        <taxon>Craniata</taxon>
        <taxon>Vertebrata</taxon>
        <taxon>Euteleostomi</taxon>
        <taxon>Actinopterygii</taxon>
        <taxon>Neopterygii</taxon>
        <taxon>Teleostei</taxon>
        <taxon>Neoteleostei</taxon>
        <taxon>Acanthomorphata</taxon>
        <taxon>Carangaria</taxon>
        <taxon>Pleuronectiformes</taxon>
        <taxon>Pleuronectoidei</taxon>
        <taxon>Cynoglossidae</taxon>
        <taxon>Cynoglossinae</taxon>
        <taxon>Cynoglossus</taxon>
    </lineage>
</organism>
<feature type="compositionally biased region" description="Polar residues" evidence="6">
    <location>
        <begin position="35"/>
        <end position="50"/>
    </location>
</feature>
<dbReference type="InterPro" id="IPR021116">
    <property type="entry name" value="Calcitonin/adrenomedullin"/>
</dbReference>
<dbReference type="GeneID" id="103380072"/>
<evidence type="ECO:0000313" key="9">
    <source>
        <dbReference type="Proteomes" id="UP000265120"/>
    </source>
</evidence>
<evidence type="ECO:0000313" key="8">
    <source>
        <dbReference type="Ensembl" id="ENSCSEP00000006286.1"/>
    </source>
</evidence>
<evidence type="ECO:0000256" key="3">
    <source>
        <dbReference type="ARBA" id="ARBA00022525"/>
    </source>
</evidence>
<dbReference type="GeneTree" id="ENSGT00940000154380"/>
<accession>A0A3P8UZU4</accession>
<dbReference type="CTD" id="100322075"/>
<dbReference type="GO" id="GO:0007189">
    <property type="term" value="P:adenylate cyclase-activating G protein-coupled receptor signaling pathway"/>
    <property type="evidence" value="ECO:0007669"/>
    <property type="project" value="TreeGrafter"/>
</dbReference>
<dbReference type="RefSeq" id="XP_016888360.1">
    <property type="nucleotide sequence ID" value="XM_017032871.1"/>
</dbReference>
<reference evidence="8" key="2">
    <citation type="submission" date="2025-08" db="UniProtKB">
        <authorList>
            <consortium name="Ensembl"/>
        </authorList>
    </citation>
    <scope>IDENTIFICATION</scope>
</reference>
<dbReference type="STRING" id="244447.ENSCSEP00000006286"/>
<dbReference type="OrthoDB" id="9907777at2759"/>
<feature type="chain" id="PRO_5018171420" evidence="7">
    <location>
        <begin position="23"/>
        <end position="165"/>
    </location>
</feature>
<dbReference type="GO" id="GO:0005179">
    <property type="term" value="F:hormone activity"/>
    <property type="evidence" value="ECO:0007669"/>
    <property type="project" value="InterPro"/>
</dbReference>
<dbReference type="KEGG" id="csem:103380072"/>
<dbReference type="OMA" id="PSINHHI"/>
<dbReference type="PANTHER" id="PTHR23414">
    <property type="entry name" value="ADRENOMEDULLIN, ADM"/>
    <property type="match status" value="1"/>
</dbReference>
<evidence type="ECO:0000256" key="7">
    <source>
        <dbReference type="SAM" id="SignalP"/>
    </source>
</evidence>
<dbReference type="Proteomes" id="UP000265120">
    <property type="component" value="Chromosome 6"/>
</dbReference>
<evidence type="ECO:0000256" key="1">
    <source>
        <dbReference type="ARBA" id="ARBA00004613"/>
    </source>
</evidence>
<dbReference type="GO" id="GO:0005576">
    <property type="term" value="C:extracellular region"/>
    <property type="evidence" value="ECO:0007669"/>
    <property type="project" value="UniProtKB-SubCell"/>
</dbReference>
<reference evidence="8 9" key="1">
    <citation type="journal article" date="2014" name="Nat. Genet.">
        <title>Whole-genome sequence of a flatfish provides insights into ZW sex chromosome evolution and adaptation to a benthic lifestyle.</title>
        <authorList>
            <person name="Chen S."/>
            <person name="Zhang G."/>
            <person name="Shao C."/>
            <person name="Huang Q."/>
            <person name="Liu G."/>
            <person name="Zhang P."/>
            <person name="Song W."/>
            <person name="An N."/>
            <person name="Chalopin D."/>
            <person name="Volff J.N."/>
            <person name="Hong Y."/>
            <person name="Li Q."/>
            <person name="Sha Z."/>
            <person name="Zhou H."/>
            <person name="Xie M."/>
            <person name="Yu Q."/>
            <person name="Liu Y."/>
            <person name="Xiang H."/>
            <person name="Wang N."/>
            <person name="Wu K."/>
            <person name="Yang C."/>
            <person name="Zhou Q."/>
            <person name="Liao X."/>
            <person name="Yang L."/>
            <person name="Hu Q."/>
            <person name="Zhang J."/>
            <person name="Meng L."/>
            <person name="Jin L."/>
            <person name="Tian Y."/>
            <person name="Lian J."/>
            <person name="Yang J."/>
            <person name="Miao G."/>
            <person name="Liu S."/>
            <person name="Liang Z."/>
            <person name="Yan F."/>
            <person name="Li Y."/>
            <person name="Sun B."/>
            <person name="Zhang H."/>
            <person name="Zhang J."/>
            <person name="Zhu Y."/>
            <person name="Du M."/>
            <person name="Zhao Y."/>
            <person name="Schartl M."/>
            <person name="Tang Q."/>
            <person name="Wang J."/>
        </authorList>
    </citation>
    <scope>NUCLEOTIDE SEQUENCE</scope>
</reference>
<keyword evidence="4 7" id="KW-0732">Signal</keyword>
<evidence type="ECO:0000256" key="6">
    <source>
        <dbReference type="SAM" id="MobiDB-lite"/>
    </source>
</evidence>
<dbReference type="Pfam" id="PF00214">
    <property type="entry name" value="Calc_CGRP_IAPP"/>
    <property type="match status" value="1"/>
</dbReference>